<evidence type="ECO:0000259" key="6">
    <source>
        <dbReference type="Pfam" id="PF03775"/>
    </source>
</evidence>
<evidence type="ECO:0000256" key="5">
    <source>
        <dbReference type="ARBA" id="ARBA00025606"/>
    </source>
</evidence>
<reference evidence="7 8" key="1">
    <citation type="submission" date="2017-03" db="EMBL/GenBank/DDBJ databases">
        <title>Genomic and clinical evidence uncovers the enterohepatic species Helicobacter valdiviensis as a potential human intestinal pathogen.</title>
        <authorList>
            <person name="Fresia P."/>
            <person name="Jara R."/>
            <person name="Sierra R."/>
            <person name="Ferres I."/>
            <person name="Greif G."/>
            <person name="Iraola G."/>
            <person name="Collado L."/>
        </authorList>
    </citation>
    <scope>NUCLEOTIDE SEQUENCE [LARGE SCALE GENOMIC DNA]</scope>
    <source>
        <strain evidence="7 8">WBE14</strain>
    </source>
</reference>
<dbReference type="AlphaFoldDB" id="A0A2W6MTS6"/>
<evidence type="ECO:0000256" key="1">
    <source>
        <dbReference type="ARBA" id="ARBA00006291"/>
    </source>
</evidence>
<dbReference type="Proteomes" id="UP000249746">
    <property type="component" value="Unassembled WGS sequence"/>
</dbReference>
<keyword evidence="8" id="KW-1185">Reference proteome</keyword>
<evidence type="ECO:0000256" key="2">
    <source>
        <dbReference type="ARBA" id="ARBA00022618"/>
    </source>
</evidence>
<evidence type="ECO:0000256" key="4">
    <source>
        <dbReference type="ARBA" id="ARBA00023306"/>
    </source>
</evidence>
<comment type="similarity">
    <text evidence="1">Belongs to the MinC family.</text>
</comment>
<organism evidence="7 8">
    <name type="scientific">Helicobacter valdiviensis</name>
    <dbReference type="NCBI Taxonomy" id="1458358"/>
    <lineage>
        <taxon>Bacteria</taxon>
        <taxon>Pseudomonadati</taxon>
        <taxon>Campylobacterota</taxon>
        <taxon>Epsilonproteobacteria</taxon>
        <taxon>Campylobacterales</taxon>
        <taxon>Helicobacteraceae</taxon>
        <taxon>Helicobacter</taxon>
    </lineage>
</organism>
<sequence>MLEARQKNLRAFVISQGNQEEIIKYIEQNHILLRSFLLIFSAGLLNEEIKQLLCQKELNFVEENPNNPLKISNSKTNTNAIEEIRIDNTSKAQETKQETYKTKIISRTIRSGEEIISLGDLSVFGQVNSGAFLQSEGNLQIFGASMGDILCNGEYLILNAFEGGNVIFGGEIIEREKLLDKKAKKIYKKDEKIIIEEL</sequence>
<dbReference type="PANTHER" id="PTHR34108:SF1">
    <property type="entry name" value="SEPTUM SITE-DETERMINING PROTEIN MINC"/>
    <property type="match status" value="1"/>
</dbReference>
<proteinExistence type="inferred from homology"/>
<dbReference type="OrthoDB" id="5323841at2"/>
<evidence type="ECO:0000313" key="8">
    <source>
        <dbReference type="Proteomes" id="UP000249746"/>
    </source>
</evidence>
<dbReference type="SUPFAM" id="SSF63848">
    <property type="entry name" value="Cell-division inhibitor MinC, C-terminal domain"/>
    <property type="match status" value="1"/>
</dbReference>
<keyword evidence="2" id="KW-0132">Cell division</keyword>
<dbReference type="GO" id="GO:0000917">
    <property type="term" value="P:division septum assembly"/>
    <property type="evidence" value="ECO:0007669"/>
    <property type="project" value="UniProtKB-KW"/>
</dbReference>
<evidence type="ECO:0000256" key="3">
    <source>
        <dbReference type="ARBA" id="ARBA00023210"/>
    </source>
</evidence>
<dbReference type="GO" id="GO:1901891">
    <property type="term" value="P:regulation of cell septum assembly"/>
    <property type="evidence" value="ECO:0007669"/>
    <property type="project" value="InterPro"/>
</dbReference>
<dbReference type="RefSeq" id="WP_111230111.1">
    <property type="nucleotide sequence ID" value="NZ_NBIU01000020.1"/>
</dbReference>
<dbReference type="PANTHER" id="PTHR34108">
    <property type="entry name" value="SEPTUM SITE-DETERMINING PROTEIN MINC"/>
    <property type="match status" value="1"/>
</dbReference>
<feature type="domain" description="Septum formation inhibitor MinC C-terminal" evidence="6">
    <location>
        <begin position="104"/>
        <end position="169"/>
    </location>
</feature>
<keyword evidence="3" id="KW-0717">Septation</keyword>
<accession>A0A2W6MTS6</accession>
<dbReference type="InterPro" id="IPR013033">
    <property type="entry name" value="MinC"/>
</dbReference>
<dbReference type="InterPro" id="IPR005526">
    <property type="entry name" value="Septum_form_inhib_MinC_C"/>
</dbReference>
<protein>
    <recommendedName>
        <fullName evidence="6">Septum formation inhibitor MinC C-terminal domain-containing protein</fullName>
    </recommendedName>
</protein>
<dbReference type="InterPro" id="IPR016098">
    <property type="entry name" value="CAP/MinC_C"/>
</dbReference>
<dbReference type="Pfam" id="PF03775">
    <property type="entry name" value="MinC_C"/>
    <property type="match status" value="1"/>
</dbReference>
<evidence type="ECO:0000313" key="7">
    <source>
        <dbReference type="EMBL" id="PZT47847.1"/>
    </source>
</evidence>
<keyword evidence="4" id="KW-0131">Cell cycle</keyword>
<dbReference type="Gene3D" id="2.160.20.70">
    <property type="match status" value="1"/>
</dbReference>
<name>A0A2W6MTS6_9HELI</name>
<dbReference type="EMBL" id="NBIU01000020">
    <property type="protein sequence ID" value="PZT47847.1"/>
    <property type="molecule type" value="Genomic_DNA"/>
</dbReference>
<dbReference type="GO" id="GO:0000902">
    <property type="term" value="P:cell morphogenesis"/>
    <property type="evidence" value="ECO:0007669"/>
    <property type="project" value="InterPro"/>
</dbReference>
<gene>
    <name evidence="7" type="ORF">B6S12_07110</name>
</gene>
<dbReference type="InterPro" id="IPR036145">
    <property type="entry name" value="MinC_C_sf"/>
</dbReference>
<comment type="function">
    <text evidence="5">Cell division inhibitor that blocks the formation of polar Z ring septums. Rapidly oscillates between the poles of the cell to destabilize FtsZ filaments that have formed before they mature into polar Z rings. Prevents FtsZ polymerization.</text>
</comment>
<comment type="caution">
    <text evidence="7">The sequence shown here is derived from an EMBL/GenBank/DDBJ whole genome shotgun (WGS) entry which is preliminary data.</text>
</comment>